<dbReference type="SUPFAM" id="SSF55120">
    <property type="entry name" value="Pseudouridine synthase"/>
    <property type="match status" value="1"/>
</dbReference>
<evidence type="ECO:0000256" key="7">
    <source>
        <dbReference type="PROSITE-ProRule" id="PRU00182"/>
    </source>
</evidence>
<dbReference type="Pfam" id="PF01479">
    <property type="entry name" value="S4"/>
    <property type="match status" value="1"/>
</dbReference>
<reference evidence="12" key="1">
    <citation type="submission" date="2010-04" db="EMBL/GenBank/DDBJ databases">
        <title>Complete genome sequence of Nitrosococcus halophilus Nc4, a salt-adapted, aerobic obligate ammonia-oxidizing sulfur purple bacterium.</title>
        <authorList>
            <consortium name="US DOE Joint Genome Institute"/>
            <person name="Campbell M.A."/>
            <person name="Malfatti S.A."/>
            <person name="Chain P.S.G."/>
            <person name="Heidelberg J.F."/>
            <person name="Ward B.B."/>
            <person name="Klotz M.G."/>
        </authorList>
    </citation>
    <scope>NUCLEOTIDE SEQUENCE [LARGE SCALE GENOMIC DNA]</scope>
    <source>
        <strain evidence="12">Nc4</strain>
    </source>
</reference>
<organism evidence="11 12">
    <name type="scientific">Nitrosococcus halophilus (strain Nc4)</name>
    <dbReference type="NCBI Taxonomy" id="472759"/>
    <lineage>
        <taxon>Bacteria</taxon>
        <taxon>Pseudomonadati</taxon>
        <taxon>Pseudomonadota</taxon>
        <taxon>Gammaproteobacteria</taxon>
        <taxon>Chromatiales</taxon>
        <taxon>Chromatiaceae</taxon>
        <taxon>Nitrosococcus</taxon>
    </lineage>
</organism>
<protein>
    <recommendedName>
        <fullName evidence="8">Pseudouridine synthase</fullName>
        <ecNumber evidence="8">5.4.99.-</ecNumber>
    </recommendedName>
</protein>
<dbReference type="PANTHER" id="PTHR21600">
    <property type="entry name" value="MITOCHONDRIAL RNA PSEUDOURIDINE SYNTHASE"/>
    <property type="match status" value="1"/>
</dbReference>
<keyword evidence="12" id="KW-1185">Reference proteome</keyword>
<dbReference type="InterPro" id="IPR006224">
    <property type="entry name" value="PsdUridine_synth_RluA-like_CS"/>
</dbReference>
<dbReference type="GO" id="GO:0000455">
    <property type="term" value="P:enzyme-directed rRNA pseudouridine synthesis"/>
    <property type="evidence" value="ECO:0007669"/>
    <property type="project" value="UniProtKB-ARBA"/>
</dbReference>
<dbReference type="PROSITE" id="PS01129">
    <property type="entry name" value="PSI_RLU"/>
    <property type="match status" value="1"/>
</dbReference>
<keyword evidence="2 7" id="KW-0694">RNA-binding</keyword>
<proteinExistence type="inferred from homology"/>
<dbReference type="InterPro" id="IPR006145">
    <property type="entry name" value="PsdUridine_synth_RsuA/RluA"/>
</dbReference>
<dbReference type="CDD" id="cd00165">
    <property type="entry name" value="S4"/>
    <property type="match status" value="1"/>
</dbReference>
<dbReference type="STRING" id="472759.Nhal_3685"/>
<evidence type="ECO:0000313" key="12">
    <source>
        <dbReference type="Proteomes" id="UP000001844"/>
    </source>
</evidence>
<dbReference type="NCBIfam" id="NF008385">
    <property type="entry name" value="PRK11180.1"/>
    <property type="match status" value="1"/>
</dbReference>
<evidence type="ECO:0000259" key="9">
    <source>
        <dbReference type="Pfam" id="PF00849"/>
    </source>
</evidence>
<dbReference type="InterPro" id="IPR006225">
    <property type="entry name" value="PsdUridine_synth_RluC/D"/>
</dbReference>
<dbReference type="InterPro" id="IPR002942">
    <property type="entry name" value="S4_RNA-bd"/>
</dbReference>
<sequence>MQETIELNTTLPPELAGKRLDQALACVFPAYSRSRLQQWIKQGQVKVNDAPARPRDTVRGGEWVVLMAEMETAVVWQAQPLPLEIVYEDEAIIVVNKPAGLVVHPAAGNRDGTLVNALLNHAPELAEIPRAGIVHRLDKDTSGLLVVARTLTAHHGLVQQLHARRVTRQYRAIAVGVMTGGGIIEAPIHRHPVDRKRMAVVSTGKPAITHYRVRARFRAHTDVSCRLETGRTHQIRVHLAHIGYPLLGDPTYGKRLHIPRESGEELSTALRHFKRQALHAARLGLLHPERKQAMSWEAPLPEDMSTLLALLEQDRQRHAHP</sequence>
<dbReference type="eggNOG" id="COG0564">
    <property type="taxonomic scope" value="Bacteria"/>
</dbReference>
<evidence type="ECO:0000256" key="3">
    <source>
        <dbReference type="ARBA" id="ARBA00023235"/>
    </source>
</evidence>
<dbReference type="Gene3D" id="3.10.290.10">
    <property type="entry name" value="RNA-binding S4 domain"/>
    <property type="match status" value="1"/>
</dbReference>
<evidence type="ECO:0000256" key="8">
    <source>
        <dbReference type="RuleBase" id="RU362028"/>
    </source>
</evidence>
<comment type="catalytic activity">
    <reaction evidence="8">
        <text>a uridine in RNA = a pseudouridine in RNA</text>
        <dbReference type="Rhea" id="RHEA:48348"/>
        <dbReference type="Rhea" id="RHEA-COMP:12068"/>
        <dbReference type="Rhea" id="RHEA-COMP:12069"/>
        <dbReference type="ChEBI" id="CHEBI:65314"/>
        <dbReference type="ChEBI" id="CHEBI:65315"/>
    </reaction>
</comment>
<keyword evidence="3 8" id="KW-0413">Isomerase</keyword>
<feature type="domain" description="Pseudouridine synthase RsuA/RluA-like" evidence="9">
    <location>
        <begin position="92"/>
        <end position="241"/>
    </location>
</feature>
<comment type="function">
    <text evidence="5">Responsible for synthesis of pseudouridine from uracil at positions 1911, 1915 and 1917 in 23S ribosomal RNA.</text>
</comment>
<evidence type="ECO:0000256" key="5">
    <source>
        <dbReference type="ARBA" id="ARBA00056072"/>
    </source>
</evidence>
<dbReference type="InterPro" id="IPR050188">
    <property type="entry name" value="RluA_PseudoU_synthase"/>
</dbReference>
<feature type="active site" evidence="6">
    <location>
        <position position="138"/>
    </location>
</feature>
<dbReference type="EC" id="5.4.99.-" evidence="8"/>
<evidence type="ECO:0000259" key="10">
    <source>
        <dbReference type="Pfam" id="PF01479"/>
    </source>
</evidence>
<dbReference type="KEGG" id="nhl:Nhal_3685"/>
<dbReference type="HOGENOM" id="CLU_016902_4_0_6"/>
<gene>
    <name evidence="11" type="ordered locus">Nhal_3685</name>
</gene>
<dbReference type="GO" id="GO:0003723">
    <property type="term" value="F:RNA binding"/>
    <property type="evidence" value="ECO:0007669"/>
    <property type="project" value="UniProtKB-KW"/>
</dbReference>
<comment type="catalytic activity">
    <reaction evidence="4">
        <text>uridine(1911/1915/1917) in 23S rRNA = pseudouridine(1911/1915/1917) in 23S rRNA</text>
        <dbReference type="Rhea" id="RHEA:42524"/>
        <dbReference type="Rhea" id="RHEA-COMP:10097"/>
        <dbReference type="Rhea" id="RHEA-COMP:10098"/>
        <dbReference type="ChEBI" id="CHEBI:65314"/>
        <dbReference type="ChEBI" id="CHEBI:65315"/>
        <dbReference type="EC" id="5.4.99.23"/>
    </reaction>
</comment>
<dbReference type="Gene3D" id="3.30.2350.10">
    <property type="entry name" value="Pseudouridine synthase"/>
    <property type="match status" value="1"/>
</dbReference>
<comment type="similarity">
    <text evidence="1 8">Belongs to the pseudouridine synthase RluA family.</text>
</comment>
<evidence type="ECO:0000256" key="1">
    <source>
        <dbReference type="ARBA" id="ARBA00010876"/>
    </source>
</evidence>
<feature type="domain" description="RNA-binding S4" evidence="10">
    <location>
        <begin position="19"/>
        <end position="64"/>
    </location>
</feature>
<dbReference type="PROSITE" id="PS50889">
    <property type="entry name" value="S4"/>
    <property type="match status" value="1"/>
</dbReference>
<dbReference type="NCBIfam" id="TIGR00005">
    <property type="entry name" value="rluA_subfam"/>
    <property type="match status" value="1"/>
</dbReference>
<dbReference type="SUPFAM" id="SSF55174">
    <property type="entry name" value="Alpha-L RNA-binding motif"/>
    <property type="match status" value="1"/>
</dbReference>
<dbReference type="OrthoDB" id="9807829at2"/>
<dbReference type="EMBL" id="CP001798">
    <property type="protein sequence ID" value="ADE16705.1"/>
    <property type="molecule type" value="Genomic_DNA"/>
</dbReference>
<evidence type="ECO:0000256" key="2">
    <source>
        <dbReference type="ARBA" id="ARBA00022884"/>
    </source>
</evidence>
<dbReference type="PANTHER" id="PTHR21600:SF44">
    <property type="entry name" value="RIBOSOMAL LARGE SUBUNIT PSEUDOURIDINE SYNTHASE D"/>
    <property type="match status" value="1"/>
</dbReference>
<dbReference type="InterPro" id="IPR020103">
    <property type="entry name" value="PsdUridine_synth_cat_dom_sf"/>
</dbReference>
<evidence type="ECO:0000256" key="4">
    <source>
        <dbReference type="ARBA" id="ARBA00036882"/>
    </source>
</evidence>
<dbReference type="InterPro" id="IPR036986">
    <property type="entry name" value="S4_RNA-bd_sf"/>
</dbReference>
<dbReference type="FunFam" id="3.30.2350.10:FF:000006">
    <property type="entry name" value="Pseudouridine synthase"/>
    <property type="match status" value="1"/>
</dbReference>
<evidence type="ECO:0000256" key="6">
    <source>
        <dbReference type="PIRSR" id="PIRSR606225-1"/>
    </source>
</evidence>
<dbReference type="RefSeq" id="WP_013034554.1">
    <property type="nucleotide sequence ID" value="NC_013960.1"/>
</dbReference>
<dbReference type="Pfam" id="PF00849">
    <property type="entry name" value="PseudoU_synth_2"/>
    <property type="match status" value="1"/>
</dbReference>
<dbReference type="CDD" id="cd02869">
    <property type="entry name" value="PseudoU_synth_RluA_like"/>
    <property type="match status" value="1"/>
</dbReference>
<dbReference type="GO" id="GO:0160140">
    <property type="term" value="F:23S rRNA pseudouridine(1911/1915/1917) synthase activity"/>
    <property type="evidence" value="ECO:0007669"/>
    <property type="project" value="UniProtKB-EC"/>
</dbReference>
<dbReference type="AlphaFoldDB" id="D5C2N0"/>
<name>D5C2N0_NITHN</name>
<evidence type="ECO:0000313" key="11">
    <source>
        <dbReference type="EMBL" id="ADE16705.1"/>
    </source>
</evidence>
<accession>D5C2N0</accession>
<dbReference type="Proteomes" id="UP000001844">
    <property type="component" value="Chromosome"/>
</dbReference>